<comment type="caution">
    <text evidence="1">The sequence shown here is derived from an EMBL/GenBank/DDBJ whole genome shotgun (WGS) entry which is preliminary data.</text>
</comment>
<sequence length="201" mass="23465">MRSCDYSTFNRHEIVNLIVKLKCPHDDFHMLEEDVAASTSFSFWPKLVRNLVVPYDIDELNSKVRILCKDMVIGLKDGDLLKNLKLRLTKKKKKEGYLKARVLIWMKLREFNWAMDCVIDYLDGKVSCSGDVRVLNLKGKFDWNKLYSVNNRECRRLQDGLPIFADRKDILSQVHFQQLPMLMMSSVVFDFKSALQHGSSL</sequence>
<proteinExistence type="predicted"/>
<reference evidence="1" key="2">
    <citation type="submission" date="2022-01" db="EMBL/GenBank/DDBJ databases">
        <authorList>
            <person name="Yamashiro T."/>
            <person name="Shiraishi A."/>
            <person name="Satake H."/>
            <person name="Nakayama K."/>
        </authorList>
    </citation>
    <scope>NUCLEOTIDE SEQUENCE</scope>
</reference>
<evidence type="ECO:0000313" key="2">
    <source>
        <dbReference type="Proteomes" id="UP001151760"/>
    </source>
</evidence>
<keyword evidence="2" id="KW-1185">Reference proteome</keyword>
<protein>
    <submittedName>
        <fullName evidence="1">Uncharacterized protein</fullName>
    </submittedName>
</protein>
<dbReference type="EMBL" id="BQNB010020215">
    <property type="protein sequence ID" value="GJT93573.1"/>
    <property type="molecule type" value="Genomic_DNA"/>
</dbReference>
<accession>A0ABQ5I0D8</accession>
<evidence type="ECO:0000313" key="1">
    <source>
        <dbReference type="EMBL" id="GJT93573.1"/>
    </source>
</evidence>
<gene>
    <name evidence="1" type="ORF">Tco_1082418</name>
</gene>
<organism evidence="1 2">
    <name type="scientific">Tanacetum coccineum</name>
    <dbReference type="NCBI Taxonomy" id="301880"/>
    <lineage>
        <taxon>Eukaryota</taxon>
        <taxon>Viridiplantae</taxon>
        <taxon>Streptophyta</taxon>
        <taxon>Embryophyta</taxon>
        <taxon>Tracheophyta</taxon>
        <taxon>Spermatophyta</taxon>
        <taxon>Magnoliopsida</taxon>
        <taxon>eudicotyledons</taxon>
        <taxon>Gunneridae</taxon>
        <taxon>Pentapetalae</taxon>
        <taxon>asterids</taxon>
        <taxon>campanulids</taxon>
        <taxon>Asterales</taxon>
        <taxon>Asteraceae</taxon>
        <taxon>Asteroideae</taxon>
        <taxon>Anthemideae</taxon>
        <taxon>Anthemidinae</taxon>
        <taxon>Tanacetum</taxon>
    </lineage>
</organism>
<reference evidence="1" key="1">
    <citation type="journal article" date="2022" name="Int. J. Mol. Sci.">
        <title>Draft Genome of Tanacetum Coccineum: Genomic Comparison of Closely Related Tanacetum-Family Plants.</title>
        <authorList>
            <person name="Yamashiro T."/>
            <person name="Shiraishi A."/>
            <person name="Nakayama K."/>
            <person name="Satake H."/>
        </authorList>
    </citation>
    <scope>NUCLEOTIDE SEQUENCE</scope>
</reference>
<dbReference type="Proteomes" id="UP001151760">
    <property type="component" value="Unassembled WGS sequence"/>
</dbReference>
<name>A0ABQ5I0D8_9ASTR</name>